<name>D2VL33_NAEGR</name>
<dbReference type="eggNOG" id="KOG1110">
    <property type="taxonomic scope" value="Eukaryota"/>
</dbReference>
<dbReference type="KEGG" id="ngr:NAEGRDRAFT_50452"/>
<dbReference type="GO" id="GO:0012505">
    <property type="term" value="C:endomembrane system"/>
    <property type="evidence" value="ECO:0007669"/>
    <property type="project" value="TreeGrafter"/>
</dbReference>
<dbReference type="Proteomes" id="UP000006671">
    <property type="component" value="Unassembled WGS sequence"/>
</dbReference>
<evidence type="ECO:0000256" key="2">
    <source>
        <dbReference type="SAM" id="MobiDB-lite"/>
    </source>
</evidence>
<dbReference type="SUPFAM" id="SSF55856">
    <property type="entry name" value="Cytochrome b5-like heme/steroid binding domain"/>
    <property type="match status" value="1"/>
</dbReference>
<dbReference type="GO" id="GO:0016020">
    <property type="term" value="C:membrane"/>
    <property type="evidence" value="ECO:0007669"/>
    <property type="project" value="TreeGrafter"/>
</dbReference>
<dbReference type="GeneID" id="8851774"/>
<feature type="transmembrane region" description="Helical" evidence="3">
    <location>
        <begin position="20"/>
        <end position="42"/>
    </location>
</feature>
<keyword evidence="3" id="KW-0812">Transmembrane</keyword>
<dbReference type="PANTHER" id="PTHR10281">
    <property type="entry name" value="MEMBRANE-ASSOCIATED PROGESTERONE RECEPTOR COMPONENT-RELATED"/>
    <property type="match status" value="1"/>
</dbReference>
<feature type="region of interest" description="Disordered" evidence="2">
    <location>
        <begin position="48"/>
        <end position="77"/>
    </location>
</feature>
<dbReference type="InterPro" id="IPR050577">
    <property type="entry name" value="MAPR/NEUFC/NENF-like"/>
</dbReference>
<gene>
    <name evidence="5" type="ORF">NAEGRDRAFT_50452</name>
</gene>
<evidence type="ECO:0000259" key="4">
    <source>
        <dbReference type="SMART" id="SM01117"/>
    </source>
</evidence>
<dbReference type="Pfam" id="PF00173">
    <property type="entry name" value="Cyt-b5"/>
    <property type="match status" value="1"/>
</dbReference>
<dbReference type="EMBL" id="GG738879">
    <property type="protein sequence ID" value="EFC42467.1"/>
    <property type="molecule type" value="Genomic_DNA"/>
</dbReference>
<dbReference type="PANTHER" id="PTHR10281:SF76">
    <property type="entry name" value="CALCUTTA CUP-RELATED"/>
    <property type="match status" value="1"/>
</dbReference>
<dbReference type="InParanoid" id="D2VL33"/>
<dbReference type="OMA" id="ITGDEYS"/>
<keyword evidence="6" id="KW-1185">Reference proteome</keyword>
<comment type="similarity">
    <text evidence="1">Belongs to the cytochrome b5 family. MAPR subfamily.</text>
</comment>
<evidence type="ECO:0000256" key="1">
    <source>
        <dbReference type="ARBA" id="ARBA00038357"/>
    </source>
</evidence>
<feature type="domain" description="Cytochrome b5 heme-binding" evidence="4">
    <location>
        <begin position="82"/>
        <end position="177"/>
    </location>
</feature>
<accession>D2VL33</accession>
<dbReference type="InterPro" id="IPR001199">
    <property type="entry name" value="Cyt_B5-like_heme/steroid-bd"/>
</dbReference>
<evidence type="ECO:0000313" key="5">
    <source>
        <dbReference type="EMBL" id="EFC42467.1"/>
    </source>
</evidence>
<dbReference type="SMART" id="SM01117">
    <property type="entry name" value="Cyt-b5"/>
    <property type="match status" value="1"/>
</dbReference>
<protein>
    <submittedName>
        <fullName evidence="5">Predicted protein</fullName>
    </submittedName>
</protein>
<dbReference type="VEuPathDB" id="AmoebaDB:NAEGRDRAFT_50452"/>
<proteinExistence type="inferred from homology"/>
<keyword evidence="3" id="KW-1133">Transmembrane helix</keyword>
<keyword evidence="3" id="KW-0472">Membrane</keyword>
<dbReference type="Gene3D" id="3.10.120.10">
    <property type="entry name" value="Cytochrome b5-like heme/steroid binding domain"/>
    <property type="match status" value="1"/>
</dbReference>
<sequence length="180" mass="19627">MSQQQTSAESTTLVEKVTKFIVSPVSLAVISVAGVAGAYLLYKKFSPKKKTSSITGDDYSDTSSDSDSDSDSDEEEVEIKDFTLDELHTFDGVINPKVYVSVLGSVFDVTGSGFYGPGETYSLYAGHDASFALATNDVTATNLDKLDLSELKANELDHLQSMVEHFRMKYLHVGNLLEMQ</sequence>
<feature type="compositionally biased region" description="Acidic residues" evidence="2">
    <location>
        <begin position="58"/>
        <end position="77"/>
    </location>
</feature>
<evidence type="ECO:0000313" key="6">
    <source>
        <dbReference type="Proteomes" id="UP000006671"/>
    </source>
</evidence>
<dbReference type="STRING" id="5762.D2VL33"/>
<dbReference type="InterPro" id="IPR036400">
    <property type="entry name" value="Cyt_B5-like_heme/steroid_sf"/>
</dbReference>
<dbReference type="AlphaFoldDB" id="D2VL33"/>
<organism evidence="6">
    <name type="scientific">Naegleria gruberi</name>
    <name type="common">Amoeba</name>
    <dbReference type="NCBI Taxonomy" id="5762"/>
    <lineage>
        <taxon>Eukaryota</taxon>
        <taxon>Discoba</taxon>
        <taxon>Heterolobosea</taxon>
        <taxon>Tetramitia</taxon>
        <taxon>Eutetramitia</taxon>
        <taxon>Vahlkampfiidae</taxon>
        <taxon>Naegleria</taxon>
    </lineage>
</organism>
<dbReference type="RefSeq" id="XP_002675211.1">
    <property type="nucleotide sequence ID" value="XM_002675165.1"/>
</dbReference>
<reference evidence="5 6" key="1">
    <citation type="journal article" date="2010" name="Cell">
        <title>The genome of Naegleria gruberi illuminates early eukaryotic versatility.</title>
        <authorList>
            <person name="Fritz-Laylin L.K."/>
            <person name="Prochnik S.E."/>
            <person name="Ginger M.L."/>
            <person name="Dacks J.B."/>
            <person name="Carpenter M.L."/>
            <person name="Field M.C."/>
            <person name="Kuo A."/>
            <person name="Paredez A."/>
            <person name="Chapman J."/>
            <person name="Pham J."/>
            <person name="Shu S."/>
            <person name="Neupane R."/>
            <person name="Cipriano M."/>
            <person name="Mancuso J."/>
            <person name="Tu H."/>
            <person name="Salamov A."/>
            <person name="Lindquist E."/>
            <person name="Shapiro H."/>
            <person name="Lucas S."/>
            <person name="Grigoriev I.V."/>
            <person name="Cande W.Z."/>
            <person name="Fulton C."/>
            <person name="Rokhsar D.S."/>
            <person name="Dawson S.C."/>
        </authorList>
    </citation>
    <scope>NUCLEOTIDE SEQUENCE [LARGE SCALE GENOMIC DNA]</scope>
    <source>
        <strain evidence="5 6">NEG-M</strain>
    </source>
</reference>
<evidence type="ECO:0000256" key="3">
    <source>
        <dbReference type="SAM" id="Phobius"/>
    </source>
</evidence>
<dbReference type="OrthoDB" id="547796at2759"/>